<protein>
    <recommendedName>
        <fullName evidence="8">Probable membrane transporter protein</fullName>
    </recommendedName>
</protein>
<dbReference type="InterPro" id="IPR002781">
    <property type="entry name" value="TM_pro_TauE-like"/>
</dbReference>
<keyword evidence="10" id="KW-1185">Reference proteome</keyword>
<dbReference type="PANTHER" id="PTHR30269">
    <property type="entry name" value="TRANSMEMBRANE PROTEIN YFCA"/>
    <property type="match status" value="1"/>
</dbReference>
<sequence>MPFDLGPLATIWMAVAIFGAAYVRGYAGFGFAALIVSSASLVTSPLYFVPVVVLADVVLTAQQARGIWAEIAWRRVLTLLGGALIGVPLGVLLLTGLGIDMLRAVISLFVLAMCGLLYFGWHLSKPQGDKAHFGTGVISGLANGAAVGGLPVAVFFSAQTLPATTFRATVIAYFTMLDIWTLPNFWAAGLISRDTLIATVVSLPLMSLGVWLGGKRFRSSNPENFRRFAILLLATLAGVGLMKSVI</sequence>
<evidence type="ECO:0000256" key="8">
    <source>
        <dbReference type="RuleBase" id="RU363041"/>
    </source>
</evidence>
<feature type="transmembrane region" description="Helical" evidence="8">
    <location>
        <begin position="76"/>
        <end position="95"/>
    </location>
</feature>
<keyword evidence="3" id="KW-0813">Transport</keyword>
<dbReference type="AlphaFoldDB" id="A0A238LCQ6"/>
<dbReference type="PANTHER" id="PTHR30269:SF37">
    <property type="entry name" value="MEMBRANE TRANSPORTER PROTEIN"/>
    <property type="match status" value="1"/>
</dbReference>
<evidence type="ECO:0000256" key="7">
    <source>
        <dbReference type="ARBA" id="ARBA00023136"/>
    </source>
</evidence>
<evidence type="ECO:0000313" key="9">
    <source>
        <dbReference type="EMBL" id="SMY06700.1"/>
    </source>
</evidence>
<dbReference type="Proteomes" id="UP000201613">
    <property type="component" value="Unassembled WGS sequence"/>
</dbReference>
<evidence type="ECO:0000256" key="1">
    <source>
        <dbReference type="ARBA" id="ARBA00004651"/>
    </source>
</evidence>
<dbReference type="RefSeq" id="WP_093990847.1">
    <property type="nucleotide sequence ID" value="NZ_FXZK01000001.1"/>
</dbReference>
<accession>A0A238LCQ6</accession>
<evidence type="ECO:0000313" key="10">
    <source>
        <dbReference type="Proteomes" id="UP000201613"/>
    </source>
</evidence>
<evidence type="ECO:0000256" key="5">
    <source>
        <dbReference type="ARBA" id="ARBA00022692"/>
    </source>
</evidence>
<name>A0A238LCQ6_9RHOB</name>
<feature type="transmembrane region" description="Helical" evidence="8">
    <location>
        <begin position="133"/>
        <end position="158"/>
    </location>
</feature>
<feature type="transmembrane region" description="Helical" evidence="8">
    <location>
        <begin position="170"/>
        <end position="188"/>
    </location>
</feature>
<feature type="transmembrane region" description="Helical" evidence="8">
    <location>
        <begin position="101"/>
        <end position="121"/>
    </location>
</feature>
<reference evidence="9 10" key="1">
    <citation type="submission" date="2017-05" db="EMBL/GenBank/DDBJ databases">
        <authorList>
            <person name="Song R."/>
            <person name="Chenine A.L."/>
            <person name="Ruprecht R.M."/>
        </authorList>
    </citation>
    <scope>NUCLEOTIDE SEQUENCE [LARGE SCALE GENOMIC DNA]</scope>
    <source>
        <strain evidence="9 10">CECT 8899</strain>
    </source>
</reference>
<keyword evidence="6 8" id="KW-1133">Transmembrane helix</keyword>
<dbReference type="GO" id="GO:0005886">
    <property type="term" value="C:plasma membrane"/>
    <property type="evidence" value="ECO:0007669"/>
    <property type="project" value="UniProtKB-SubCell"/>
</dbReference>
<dbReference type="Pfam" id="PF01925">
    <property type="entry name" value="TauE"/>
    <property type="match status" value="1"/>
</dbReference>
<evidence type="ECO:0000256" key="3">
    <source>
        <dbReference type="ARBA" id="ARBA00022448"/>
    </source>
</evidence>
<keyword evidence="7 8" id="KW-0472">Membrane</keyword>
<feature type="transmembrane region" description="Helical" evidence="8">
    <location>
        <begin position="29"/>
        <end position="55"/>
    </location>
</feature>
<dbReference type="EMBL" id="FXZK01000001">
    <property type="protein sequence ID" value="SMY06700.1"/>
    <property type="molecule type" value="Genomic_DNA"/>
</dbReference>
<feature type="transmembrane region" description="Helical" evidence="8">
    <location>
        <begin position="5"/>
        <end position="23"/>
    </location>
</feature>
<evidence type="ECO:0000256" key="4">
    <source>
        <dbReference type="ARBA" id="ARBA00022475"/>
    </source>
</evidence>
<proteinExistence type="inferred from homology"/>
<comment type="similarity">
    <text evidence="2 8">Belongs to the 4-toluene sulfonate uptake permease (TSUP) (TC 2.A.102) family.</text>
</comment>
<keyword evidence="4 8" id="KW-1003">Cell membrane</keyword>
<comment type="subcellular location">
    <subcellularLocation>
        <location evidence="1 8">Cell membrane</location>
        <topology evidence="1 8">Multi-pass membrane protein</topology>
    </subcellularLocation>
</comment>
<keyword evidence="5 8" id="KW-0812">Transmembrane</keyword>
<feature type="transmembrane region" description="Helical" evidence="8">
    <location>
        <begin position="195"/>
        <end position="213"/>
    </location>
</feature>
<organism evidence="9 10">
    <name type="scientific">Flavimaricola marinus</name>
    <dbReference type="NCBI Taxonomy" id="1819565"/>
    <lineage>
        <taxon>Bacteria</taxon>
        <taxon>Pseudomonadati</taxon>
        <taxon>Pseudomonadota</taxon>
        <taxon>Alphaproteobacteria</taxon>
        <taxon>Rhodobacterales</taxon>
        <taxon>Paracoccaceae</taxon>
        <taxon>Flavimaricola</taxon>
    </lineage>
</organism>
<dbReference type="InterPro" id="IPR052017">
    <property type="entry name" value="TSUP"/>
</dbReference>
<evidence type="ECO:0000256" key="6">
    <source>
        <dbReference type="ARBA" id="ARBA00022989"/>
    </source>
</evidence>
<feature type="transmembrane region" description="Helical" evidence="8">
    <location>
        <begin position="225"/>
        <end position="242"/>
    </location>
</feature>
<gene>
    <name evidence="9" type="ORF">LOM8899_00828</name>
</gene>
<evidence type="ECO:0000256" key="2">
    <source>
        <dbReference type="ARBA" id="ARBA00009142"/>
    </source>
</evidence>
<dbReference type="OrthoDB" id="7644495at2"/>